<dbReference type="EMBL" id="QSRZ01000010">
    <property type="protein sequence ID" value="RGL46495.1"/>
    <property type="molecule type" value="Genomic_DNA"/>
</dbReference>
<proteinExistence type="predicted"/>
<protein>
    <submittedName>
        <fullName evidence="1">Uncharacterized protein</fullName>
    </submittedName>
</protein>
<evidence type="ECO:0000313" key="2">
    <source>
        <dbReference type="Proteomes" id="UP000261288"/>
    </source>
</evidence>
<organism evidence="1 2">
    <name type="scientific">Bifidobacterium longum</name>
    <dbReference type="NCBI Taxonomy" id="216816"/>
    <lineage>
        <taxon>Bacteria</taxon>
        <taxon>Bacillati</taxon>
        <taxon>Actinomycetota</taxon>
        <taxon>Actinomycetes</taxon>
        <taxon>Bifidobacteriales</taxon>
        <taxon>Bifidobacteriaceae</taxon>
        <taxon>Bifidobacterium</taxon>
    </lineage>
</organism>
<name>A0A3E4S4N3_BIFLN</name>
<reference evidence="1 2" key="1">
    <citation type="submission" date="2018-08" db="EMBL/GenBank/DDBJ databases">
        <title>A genome reference for cultivated species of the human gut microbiota.</title>
        <authorList>
            <person name="Zou Y."/>
            <person name="Xue W."/>
            <person name="Luo G."/>
        </authorList>
    </citation>
    <scope>NUCLEOTIDE SEQUENCE [LARGE SCALE GENOMIC DNA]</scope>
    <source>
        <strain evidence="1 2">TF06-45A</strain>
    </source>
</reference>
<comment type="caution">
    <text evidence="1">The sequence shown here is derived from an EMBL/GenBank/DDBJ whole genome shotgun (WGS) entry which is preliminary data.</text>
</comment>
<evidence type="ECO:0000313" key="1">
    <source>
        <dbReference type="EMBL" id="RGL46495.1"/>
    </source>
</evidence>
<dbReference type="AlphaFoldDB" id="A0A3E4S4N3"/>
<dbReference type="Proteomes" id="UP000261288">
    <property type="component" value="Unassembled WGS sequence"/>
</dbReference>
<gene>
    <name evidence="1" type="ORF">DXC63_10110</name>
</gene>
<dbReference type="RefSeq" id="WP_117712592.1">
    <property type="nucleotide sequence ID" value="NZ_QSRZ01000010.1"/>
</dbReference>
<accession>A0A3E4S4N3</accession>
<sequence>MGYVKLKPARVLNRDMAILFGAEATRPVAEKVEAKAKGLADVKAKHSSVADRIDISTHAHGTHTAVIMSVKGRDGSEIASHLEFGYFNRWLEHKYGIKSPSAWMPGLFIMSRAKYV</sequence>